<keyword evidence="3" id="KW-1185">Reference proteome</keyword>
<dbReference type="InterPro" id="IPR013321">
    <property type="entry name" value="Arc_rbn_hlx_hlx"/>
</dbReference>
<evidence type="ECO:0000313" key="3">
    <source>
        <dbReference type="Proteomes" id="UP000322981"/>
    </source>
</evidence>
<evidence type="ECO:0000313" key="2">
    <source>
        <dbReference type="EMBL" id="KAA6184712.1"/>
    </source>
</evidence>
<dbReference type="Pfam" id="PF22513">
    <property type="entry name" value="FitA-like_RHH"/>
    <property type="match status" value="1"/>
</dbReference>
<dbReference type="AlphaFoldDB" id="A0A5M8FS79"/>
<sequence length="82" mass="9280">MAQLIVRNLENHVKTALKQQAVRHGWSVEEEIRQILRRAVNAELEAYPKLGSRIAARFADAGLDEPLREMRGQTVEPIDFGA</sequence>
<organism evidence="2 3">
    <name type="scientific">Thiohalocapsa marina</name>
    <dbReference type="NCBI Taxonomy" id="424902"/>
    <lineage>
        <taxon>Bacteria</taxon>
        <taxon>Pseudomonadati</taxon>
        <taxon>Pseudomonadota</taxon>
        <taxon>Gammaproteobacteria</taxon>
        <taxon>Chromatiales</taxon>
        <taxon>Chromatiaceae</taxon>
        <taxon>Thiohalocapsa</taxon>
    </lineage>
</organism>
<dbReference type="RefSeq" id="WP_150093482.1">
    <property type="nucleotide sequence ID" value="NZ_JBFUOH010000119.1"/>
</dbReference>
<accession>A0A5M8FS79</accession>
<gene>
    <name evidence="2" type="ORF">F2Q65_11470</name>
</gene>
<protein>
    <submittedName>
        <fullName evidence="2">Toxin-antitoxin system</fullName>
    </submittedName>
</protein>
<dbReference type="InterPro" id="IPR010985">
    <property type="entry name" value="Ribbon_hlx_hlx"/>
</dbReference>
<dbReference type="OrthoDB" id="2389872at2"/>
<reference evidence="2 3" key="1">
    <citation type="submission" date="2019-09" db="EMBL/GenBank/DDBJ databases">
        <title>Whole-genome sequence of the purple sulfur bacterium Thiohalocapsa marina DSM 19078.</title>
        <authorList>
            <person name="Kyndt J.A."/>
            <person name="Meyer T.E."/>
        </authorList>
    </citation>
    <scope>NUCLEOTIDE SEQUENCE [LARGE SCALE GENOMIC DNA]</scope>
    <source>
        <strain evidence="2 3">DSM 19078</strain>
    </source>
</reference>
<dbReference type="Proteomes" id="UP000322981">
    <property type="component" value="Unassembled WGS sequence"/>
</dbReference>
<comment type="caution">
    <text evidence="2">The sequence shown here is derived from an EMBL/GenBank/DDBJ whole genome shotgun (WGS) entry which is preliminary data.</text>
</comment>
<dbReference type="SUPFAM" id="SSF47598">
    <property type="entry name" value="Ribbon-helix-helix"/>
    <property type="match status" value="1"/>
</dbReference>
<evidence type="ECO:0000259" key="1">
    <source>
        <dbReference type="Pfam" id="PF22513"/>
    </source>
</evidence>
<dbReference type="EMBL" id="VWXX01000016">
    <property type="protein sequence ID" value="KAA6184712.1"/>
    <property type="molecule type" value="Genomic_DNA"/>
</dbReference>
<proteinExistence type="predicted"/>
<dbReference type="InterPro" id="IPR053853">
    <property type="entry name" value="FitA-like_RHH"/>
</dbReference>
<dbReference type="Gene3D" id="1.10.1220.10">
    <property type="entry name" value="Met repressor-like"/>
    <property type="match status" value="1"/>
</dbReference>
<feature type="domain" description="Antitoxin FitA-like ribbon-helix-helix" evidence="1">
    <location>
        <begin position="2"/>
        <end position="40"/>
    </location>
</feature>
<dbReference type="GO" id="GO:0006355">
    <property type="term" value="P:regulation of DNA-templated transcription"/>
    <property type="evidence" value="ECO:0007669"/>
    <property type="project" value="InterPro"/>
</dbReference>
<name>A0A5M8FS79_9GAMM</name>